<comment type="caution">
    <text evidence="1">The sequence shown here is derived from an EMBL/GenBank/DDBJ whole genome shotgun (WGS) entry which is preliminary data.</text>
</comment>
<name>A0AAD6Q197_9ROSI</name>
<evidence type="ECO:0000313" key="2">
    <source>
        <dbReference type="Proteomes" id="UP001164929"/>
    </source>
</evidence>
<dbReference type="AlphaFoldDB" id="A0AAD6Q197"/>
<reference evidence="1" key="1">
    <citation type="journal article" date="2023" name="Mol. Ecol. Resour.">
        <title>Chromosome-level genome assembly of a triploid poplar Populus alba 'Berolinensis'.</title>
        <authorList>
            <person name="Chen S."/>
            <person name="Yu Y."/>
            <person name="Wang X."/>
            <person name="Wang S."/>
            <person name="Zhang T."/>
            <person name="Zhou Y."/>
            <person name="He R."/>
            <person name="Meng N."/>
            <person name="Wang Y."/>
            <person name="Liu W."/>
            <person name="Liu Z."/>
            <person name="Liu J."/>
            <person name="Guo Q."/>
            <person name="Huang H."/>
            <person name="Sederoff R.R."/>
            <person name="Wang G."/>
            <person name="Qu G."/>
            <person name="Chen S."/>
        </authorList>
    </citation>
    <scope>NUCLEOTIDE SEQUENCE</scope>
    <source>
        <strain evidence="1">SC-2020</strain>
    </source>
</reference>
<evidence type="ECO:0000313" key="1">
    <source>
        <dbReference type="EMBL" id="KAJ6974075.1"/>
    </source>
</evidence>
<dbReference type="Proteomes" id="UP001164929">
    <property type="component" value="Chromosome 13"/>
</dbReference>
<dbReference type="EMBL" id="JAQIZT010000013">
    <property type="protein sequence ID" value="KAJ6974075.1"/>
    <property type="molecule type" value="Genomic_DNA"/>
</dbReference>
<accession>A0AAD6Q197</accession>
<organism evidence="1 2">
    <name type="scientific">Populus alba x Populus x berolinensis</name>
    <dbReference type="NCBI Taxonomy" id="444605"/>
    <lineage>
        <taxon>Eukaryota</taxon>
        <taxon>Viridiplantae</taxon>
        <taxon>Streptophyta</taxon>
        <taxon>Embryophyta</taxon>
        <taxon>Tracheophyta</taxon>
        <taxon>Spermatophyta</taxon>
        <taxon>Magnoliopsida</taxon>
        <taxon>eudicotyledons</taxon>
        <taxon>Gunneridae</taxon>
        <taxon>Pentapetalae</taxon>
        <taxon>rosids</taxon>
        <taxon>fabids</taxon>
        <taxon>Malpighiales</taxon>
        <taxon>Salicaceae</taxon>
        <taxon>Saliceae</taxon>
        <taxon>Populus</taxon>
    </lineage>
</organism>
<protein>
    <submittedName>
        <fullName evidence="1">Uncharacterized protein</fullName>
    </submittedName>
</protein>
<proteinExistence type="predicted"/>
<keyword evidence="2" id="KW-1185">Reference proteome</keyword>
<sequence>MTISQRSWFRYHTQKLTNKLEIDDEYQSSNVMSYDSRPASIILLLPAKDKTKNGTLTSRGKWATKAALAS</sequence>
<gene>
    <name evidence="1" type="ORF">NC653_030214</name>
</gene>